<protein>
    <submittedName>
        <fullName evidence="6">MYND-type domain-containing protein</fullName>
    </submittedName>
</protein>
<evidence type="ECO:0000256" key="2">
    <source>
        <dbReference type="ARBA" id="ARBA00022771"/>
    </source>
</evidence>
<dbReference type="SUPFAM" id="SSF144232">
    <property type="entry name" value="HIT/MYND zinc finger-like"/>
    <property type="match status" value="1"/>
</dbReference>
<evidence type="ECO:0000256" key="3">
    <source>
        <dbReference type="ARBA" id="ARBA00022833"/>
    </source>
</evidence>
<dbReference type="Pfam" id="PF01753">
    <property type="entry name" value="zf-MYND"/>
    <property type="match status" value="1"/>
</dbReference>
<evidence type="ECO:0000313" key="6">
    <source>
        <dbReference type="EMBL" id="KAF7296215.1"/>
    </source>
</evidence>
<evidence type="ECO:0000259" key="5">
    <source>
        <dbReference type="PROSITE" id="PS50865"/>
    </source>
</evidence>
<gene>
    <name evidence="6" type="ORF">HMN09_01090300</name>
</gene>
<proteinExistence type="predicted"/>
<dbReference type="PROSITE" id="PS50865">
    <property type="entry name" value="ZF_MYND_2"/>
    <property type="match status" value="1"/>
</dbReference>
<evidence type="ECO:0000256" key="4">
    <source>
        <dbReference type="PROSITE-ProRule" id="PRU00134"/>
    </source>
</evidence>
<sequence length="664" mass="74537">MAGTGIFNWNQVSQPHRAILTAACQSDAADAALARLDATWKRIPQTAILPACWRLLEPQRIPLVADLDPIQPRARDRVYGAAIALQILYISVAEDTSKAFGQALQPIFDRAWLWMSFMQSHLPAIGSFAPQNRPPLRFGNAELGAWLMGFVALAAIIHQGYTEGERGAALQVFWHADGLFYALFASWRSSFETSANAKLAFHLYEQRTFFATLILLLPAYSDIPRLPDAYSAEMLSALGRPKDVARMLRNQLLSYHPPASSVAPNMEHIPAEEHEYLTVVLALADTLLVIEGVAGLTGEHYTRKHRPVLDAILRTDLCELFASLFDTLGWRYLKQQSDERRRDKPENRILVSILPRVLAVLVLVLHHRPKAAASHTFIKGLLTGLASYSYALPQTHIHVGQVKFALLEVLPQMLLFHSGSAAFRAAVPDIKKLLASTQRPQPGPDTIEETQQYDLFHQRWNHFLHIYDQFSLKLNQFNTIKAADKVLCNNWGKCQRVGHKHTMRQCAGCKSQLYCSKSCQREDWTAGEHRSFCKLIGNLRAAQTANYSKKDIQYLRFLISSETPPMSPEVQQQKTILEGKGLMPVILVVNGTQSEILVEQVFRKRYASHLGSTWGDWVAVAGWGEGMLELRVLVFRGGVHGDRIVFIPTVGDINTTQGFETYAR</sequence>
<dbReference type="OrthoDB" id="3012144at2759"/>
<name>A0A8H6SE63_MYCCL</name>
<keyword evidence="3" id="KW-0862">Zinc</keyword>
<keyword evidence="1" id="KW-0479">Metal-binding</keyword>
<comment type="caution">
    <text evidence="6">The sequence shown here is derived from an EMBL/GenBank/DDBJ whole genome shotgun (WGS) entry which is preliminary data.</text>
</comment>
<dbReference type="Gene3D" id="6.10.140.2220">
    <property type="match status" value="1"/>
</dbReference>
<feature type="domain" description="MYND-type" evidence="5">
    <location>
        <begin position="494"/>
        <end position="533"/>
    </location>
</feature>
<reference evidence="6" key="1">
    <citation type="submission" date="2020-05" db="EMBL/GenBank/DDBJ databases">
        <title>Mycena genomes resolve the evolution of fungal bioluminescence.</title>
        <authorList>
            <person name="Tsai I.J."/>
        </authorList>
    </citation>
    <scope>NUCLEOTIDE SEQUENCE</scope>
    <source>
        <strain evidence="6">110903Hualien_Pintung</strain>
    </source>
</reference>
<evidence type="ECO:0000256" key="1">
    <source>
        <dbReference type="ARBA" id="ARBA00022723"/>
    </source>
</evidence>
<organism evidence="6 7">
    <name type="scientific">Mycena chlorophos</name>
    <name type="common">Agaric fungus</name>
    <name type="synonym">Agaricus chlorophos</name>
    <dbReference type="NCBI Taxonomy" id="658473"/>
    <lineage>
        <taxon>Eukaryota</taxon>
        <taxon>Fungi</taxon>
        <taxon>Dikarya</taxon>
        <taxon>Basidiomycota</taxon>
        <taxon>Agaricomycotina</taxon>
        <taxon>Agaricomycetes</taxon>
        <taxon>Agaricomycetidae</taxon>
        <taxon>Agaricales</taxon>
        <taxon>Marasmiineae</taxon>
        <taxon>Mycenaceae</taxon>
        <taxon>Mycena</taxon>
    </lineage>
</organism>
<dbReference type="AlphaFoldDB" id="A0A8H6SE63"/>
<dbReference type="EMBL" id="JACAZE010000017">
    <property type="protein sequence ID" value="KAF7296215.1"/>
    <property type="molecule type" value="Genomic_DNA"/>
</dbReference>
<evidence type="ECO:0000313" key="7">
    <source>
        <dbReference type="Proteomes" id="UP000613580"/>
    </source>
</evidence>
<keyword evidence="2 4" id="KW-0863">Zinc-finger</keyword>
<accession>A0A8H6SE63</accession>
<dbReference type="InterPro" id="IPR002893">
    <property type="entry name" value="Znf_MYND"/>
</dbReference>
<dbReference type="GO" id="GO:0008270">
    <property type="term" value="F:zinc ion binding"/>
    <property type="evidence" value="ECO:0007669"/>
    <property type="project" value="UniProtKB-KW"/>
</dbReference>
<keyword evidence="7" id="KW-1185">Reference proteome</keyword>
<dbReference type="Proteomes" id="UP000613580">
    <property type="component" value="Unassembled WGS sequence"/>
</dbReference>